<reference evidence="4" key="1">
    <citation type="submission" date="2022-09" db="EMBL/GenBank/DDBJ databases">
        <title>Culturomic study of gut microbiota in children with autism spectrum disorder.</title>
        <authorList>
            <person name="Efimov B.A."/>
            <person name="Chaplin A.V."/>
            <person name="Sokolova S.R."/>
            <person name="Pikina A.P."/>
            <person name="Korzhanova M."/>
            <person name="Belova V."/>
            <person name="Korostin D."/>
        </authorList>
    </citation>
    <scope>NUCLEOTIDE SEQUENCE</scope>
    <source>
        <strain evidence="4">ASD5510</strain>
    </source>
</reference>
<evidence type="ECO:0000313" key="5">
    <source>
        <dbReference type="Proteomes" id="UP001065549"/>
    </source>
</evidence>
<dbReference type="InterPro" id="IPR007506">
    <property type="entry name" value="PMDh-L-like_dom"/>
</dbReference>
<keyword evidence="5" id="KW-1185">Reference proteome</keyword>
<dbReference type="Gene3D" id="3.30.499.10">
    <property type="entry name" value="Aconitase, domain 3"/>
    <property type="match status" value="1"/>
</dbReference>
<evidence type="ECO:0000256" key="2">
    <source>
        <dbReference type="ARBA" id="ARBA00023239"/>
    </source>
</evidence>
<dbReference type="Pfam" id="PF04412">
    <property type="entry name" value="AcnX"/>
    <property type="match status" value="1"/>
</dbReference>
<sequence length="422" mass="46592">MKLSEKDRKMLNGEFGEVKKLAMEKTIEYAKVLGADELVDVDKSTSCYDDMSDFLKCGDDLDSRYSLAYLGKELKLDSLVAEHCFCQDDACSIDGESWEALNQTKEFYDYVKGYLDRAQELGVIRVGCCTPYLTGWIPLMGEVFVTTESSNILMCNSIFGARGNCGGQATTFLATLTGRTPKWGYHLDENRYGTHIVHIKCETESRQDWDLLGYVLGTQLSSGDVPIIADGFKKPDITLLKKFFTPLATTSNAELCFFVGLSPEARTLEDALKGHEPTGEITITQEMIDDAKSQLCHSQPGEVDYIEIGCPHCGIEELQEFAAYMRGKKVKDGVKFIINTAFPMLKTAEVNGYAQILRQAGVFISTCGCLNVHSCAAEGAKAIALSSAKLTHYQKTEQSIPVYYGSDQELMDAAVTGYWGGK</sequence>
<dbReference type="InterPro" id="IPR036008">
    <property type="entry name" value="Aconitase_4Fe-4S_dom"/>
</dbReference>
<organism evidence="4 5">
    <name type="scientific">Hominibacterium faecale</name>
    <dbReference type="NCBI Taxonomy" id="2839743"/>
    <lineage>
        <taxon>Bacteria</taxon>
        <taxon>Bacillati</taxon>
        <taxon>Bacillota</taxon>
        <taxon>Clostridia</taxon>
        <taxon>Peptostreptococcales</taxon>
        <taxon>Anaerovoracaceae</taxon>
        <taxon>Hominibacterium</taxon>
    </lineage>
</organism>
<evidence type="ECO:0000256" key="1">
    <source>
        <dbReference type="ARBA" id="ARBA00023004"/>
    </source>
</evidence>
<dbReference type="InterPro" id="IPR015931">
    <property type="entry name" value="Acnase/IPM_dHydase_lsu_aba_1/3"/>
</dbReference>
<dbReference type="AlphaFoldDB" id="A0A9J6QR73"/>
<feature type="domain" description="Phosphomevalonate dehydratase large subunit-like" evidence="3">
    <location>
        <begin position="1"/>
        <end position="410"/>
    </location>
</feature>
<protein>
    <submittedName>
        <fullName evidence="4">Aconitase X catalytic domain-containing protein</fullName>
    </submittedName>
</protein>
<dbReference type="GO" id="GO:0016829">
    <property type="term" value="F:lyase activity"/>
    <property type="evidence" value="ECO:0007669"/>
    <property type="project" value="UniProtKB-KW"/>
</dbReference>
<gene>
    <name evidence="4" type="ORF">OBO34_09220</name>
</gene>
<dbReference type="RefSeq" id="WP_253019947.1">
    <property type="nucleotide sequence ID" value="NZ_JAOSHN010000003.1"/>
</dbReference>
<dbReference type="Proteomes" id="UP001065549">
    <property type="component" value="Unassembled WGS sequence"/>
</dbReference>
<name>A0A9J6QR73_9FIRM</name>
<dbReference type="EMBL" id="JAOSHN010000003">
    <property type="protein sequence ID" value="MCU7378538.1"/>
    <property type="molecule type" value="Genomic_DNA"/>
</dbReference>
<keyword evidence="2" id="KW-0456">Lyase</keyword>
<evidence type="ECO:0000313" key="4">
    <source>
        <dbReference type="EMBL" id="MCU7378538.1"/>
    </source>
</evidence>
<proteinExistence type="predicted"/>
<comment type="caution">
    <text evidence="4">The sequence shown here is derived from an EMBL/GenBank/DDBJ whole genome shotgun (WGS) entry which is preliminary data.</text>
</comment>
<dbReference type="PANTHER" id="PTHR36577">
    <property type="entry name" value="DUF521 DOMAIN PROTEIN (AFU_ORTHOLOGUE AFUA_6G00490)"/>
    <property type="match status" value="1"/>
</dbReference>
<accession>A0A9J6QR73</accession>
<dbReference type="PANTHER" id="PTHR36577:SF3">
    <property type="entry name" value="DUF521 DOMAIN PROTEIN (AFU_ORTHOLOGUE AFUA_6G00490)"/>
    <property type="match status" value="1"/>
</dbReference>
<keyword evidence="1" id="KW-0408">Iron</keyword>
<evidence type="ECO:0000259" key="3">
    <source>
        <dbReference type="Pfam" id="PF04412"/>
    </source>
</evidence>
<dbReference type="SUPFAM" id="SSF53732">
    <property type="entry name" value="Aconitase iron-sulfur domain"/>
    <property type="match status" value="1"/>
</dbReference>